<reference evidence="7 8" key="1">
    <citation type="submission" date="2020-07" db="EMBL/GenBank/DDBJ databases">
        <title>Sequencing the genomes of 1000 actinobacteria strains.</title>
        <authorList>
            <person name="Klenk H.-P."/>
        </authorList>
    </citation>
    <scope>NUCLEOTIDE SEQUENCE [LARGE SCALE GENOMIC DNA]</scope>
    <source>
        <strain evidence="7 8">DSM 40398</strain>
    </source>
</reference>
<comment type="caution">
    <text evidence="7">The sequence shown here is derived from an EMBL/GenBank/DDBJ whole genome shotgun (WGS) entry which is preliminary data.</text>
</comment>
<dbReference type="NCBIfam" id="TIGR00632">
    <property type="entry name" value="vsr"/>
    <property type="match status" value="1"/>
</dbReference>
<keyword evidence="2 6" id="KW-0255">Endonuclease</keyword>
<dbReference type="AlphaFoldDB" id="A0A7Y9EJ69"/>
<proteinExistence type="inferred from homology"/>
<dbReference type="GO" id="GO:0004519">
    <property type="term" value="F:endonuclease activity"/>
    <property type="evidence" value="ECO:0007669"/>
    <property type="project" value="UniProtKB-KW"/>
</dbReference>
<keyword evidence="3 6" id="KW-0227">DNA damage</keyword>
<organism evidence="7 8">
    <name type="scientific">Actinomadura luteofluorescens</name>
    <dbReference type="NCBI Taxonomy" id="46163"/>
    <lineage>
        <taxon>Bacteria</taxon>
        <taxon>Bacillati</taxon>
        <taxon>Actinomycetota</taxon>
        <taxon>Actinomycetes</taxon>
        <taxon>Streptosporangiales</taxon>
        <taxon>Thermomonosporaceae</taxon>
        <taxon>Actinomadura</taxon>
    </lineage>
</organism>
<evidence type="ECO:0000256" key="6">
    <source>
        <dbReference type="PIRNR" id="PIRNR018267"/>
    </source>
</evidence>
<dbReference type="Proteomes" id="UP000529783">
    <property type="component" value="Unassembled WGS sequence"/>
</dbReference>
<evidence type="ECO:0000256" key="2">
    <source>
        <dbReference type="ARBA" id="ARBA00022759"/>
    </source>
</evidence>
<comment type="similarity">
    <text evidence="6">Belongs to the vsr family.</text>
</comment>
<evidence type="ECO:0000313" key="7">
    <source>
        <dbReference type="EMBL" id="NYD48738.1"/>
    </source>
</evidence>
<dbReference type="InterPro" id="IPR004603">
    <property type="entry name" value="DNA_mismatch_endonuc_vsr"/>
</dbReference>
<name>A0A7Y9EJ69_9ACTN</name>
<dbReference type="Gene3D" id="3.40.960.10">
    <property type="entry name" value="VSR Endonuclease"/>
    <property type="match status" value="1"/>
</dbReference>
<evidence type="ECO:0000256" key="3">
    <source>
        <dbReference type="ARBA" id="ARBA00022763"/>
    </source>
</evidence>
<sequence length="145" mass="16730">MNEGRSRNMRANRRSNTKPEVALRKALHALGYRYRKDLRLDLPDGVRVRPDIVFTARRVAVFVDGCFWHVCPEHGREPTTNEWYWTPKLRRNMERDRAANSALRAAGWCVVRLWEHEPLPAAVDAVIEAVGPTAAERRFEGTAHD</sequence>
<evidence type="ECO:0000256" key="4">
    <source>
        <dbReference type="ARBA" id="ARBA00022801"/>
    </source>
</evidence>
<evidence type="ECO:0000313" key="8">
    <source>
        <dbReference type="Proteomes" id="UP000529783"/>
    </source>
</evidence>
<keyword evidence="1 6" id="KW-0540">Nuclease</keyword>
<dbReference type="PIRSF" id="PIRSF018267">
    <property type="entry name" value="VSR_endonuc"/>
    <property type="match status" value="1"/>
</dbReference>
<keyword evidence="5 6" id="KW-0234">DNA repair</keyword>
<accession>A0A7Y9EJ69</accession>
<dbReference type="SUPFAM" id="SSF52980">
    <property type="entry name" value="Restriction endonuclease-like"/>
    <property type="match status" value="1"/>
</dbReference>
<comment type="function">
    <text evidence="6">May nick specific sequences that contain T:G mispairs resulting from m5C-deamination.</text>
</comment>
<dbReference type="GO" id="GO:0016787">
    <property type="term" value="F:hydrolase activity"/>
    <property type="evidence" value="ECO:0007669"/>
    <property type="project" value="UniProtKB-KW"/>
</dbReference>
<dbReference type="CDD" id="cd00221">
    <property type="entry name" value="Vsr"/>
    <property type="match status" value="1"/>
</dbReference>
<dbReference type="RefSeq" id="WP_179845598.1">
    <property type="nucleotide sequence ID" value="NZ_JACCBA010000001.1"/>
</dbReference>
<dbReference type="GO" id="GO:0006298">
    <property type="term" value="P:mismatch repair"/>
    <property type="evidence" value="ECO:0007669"/>
    <property type="project" value="UniProtKB-UniRule"/>
</dbReference>
<keyword evidence="8" id="KW-1185">Reference proteome</keyword>
<protein>
    <recommendedName>
        <fullName evidence="6">Very short patch repair endonuclease</fullName>
        <ecNumber evidence="6">3.1.-.-</ecNumber>
    </recommendedName>
</protein>
<dbReference type="EC" id="3.1.-.-" evidence="6"/>
<dbReference type="InterPro" id="IPR011335">
    <property type="entry name" value="Restrct_endonuc-II-like"/>
</dbReference>
<dbReference type="EMBL" id="JACCBA010000001">
    <property type="protein sequence ID" value="NYD48738.1"/>
    <property type="molecule type" value="Genomic_DNA"/>
</dbReference>
<dbReference type="Pfam" id="PF03852">
    <property type="entry name" value="Vsr"/>
    <property type="match status" value="1"/>
</dbReference>
<evidence type="ECO:0000256" key="1">
    <source>
        <dbReference type="ARBA" id="ARBA00022722"/>
    </source>
</evidence>
<evidence type="ECO:0000256" key="5">
    <source>
        <dbReference type="ARBA" id="ARBA00023204"/>
    </source>
</evidence>
<gene>
    <name evidence="7" type="ORF">BJY14_004721</name>
</gene>
<keyword evidence="4 6" id="KW-0378">Hydrolase</keyword>